<dbReference type="Proteomes" id="UP000886687">
    <property type="component" value="Unassembled WGS sequence"/>
</dbReference>
<dbReference type="Gene3D" id="2.40.128.130">
    <property type="entry name" value="Autotransporter beta-domain"/>
    <property type="match status" value="1"/>
</dbReference>
<sequence>MRNRSVAVLAMGLCFTQITNAADTNLGSYGQTQLQQDTGDSVQRTCIGFVMSGALPGTIPLFDTCSAMVQTANELSDIGSFDSSLGLNADELADALQQIATEEYSATGTLANEAAGTRMDPLISRLTELRSGSRGFSISGLNINNSEALVNRPGFREQGAGAGDPLMDNALSGFATINSGVGEKDANSSSAAFDYDNYRLTAGVDYRLSENLVFGGALSYNRIDTEFDNTATVSGGDLETDGWGGALYGSFYKDRYYLDTMVSYATSDYDMVRNIYIPSNTAVPSINESAKATTESSDYAFSIGGGYTINQGPISFGPYGRATYMRVDIDSYEERGADASGLNFSVNDQEWTSLTSVLGAEFSYAISSQQAVIIPQARLGWVHQFENDQSEVTANYINDPRNNQFRVLTSEPDRNYFELNLSVSSVLQDGLQLFVNYDTLLGLEDLTDHQFTLGGRLEF</sequence>
<comment type="caution">
    <text evidence="3">The sequence shown here is derived from an EMBL/GenBank/DDBJ whole genome shotgun (WGS) entry which is preliminary data.</text>
</comment>
<dbReference type="NCBIfam" id="TIGR01414">
    <property type="entry name" value="autotrans_barl"/>
    <property type="match status" value="1"/>
</dbReference>
<dbReference type="EMBL" id="JAEPDI010000001">
    <property type="protein sequence ID" value="MCG7937347.1"/>
    <property type="molecule type" value="Genomic_DNA"/>
</dbReference>
<organism evidence="3 4">
    <name type="scientific">Candidatus Thiodiazotropha lotti</name>
    <dbReference type="NCBI Taxonomy" id="2792787"/>
    <lineage>
        <taxon>Bacteria</taxon>
        <taxon>Pseudomonadati</taxon>
        <taxon>Pseudomonadota</taxon>
        <taxon>Gammaproteobacteria</taxon>
        <taxon>Chromatiales</taxon>
        <taxon>Sedimenticolaceae</taxon>
        <taxon>Candidatus Thiodiazotropha</taxon>
    </lineage>
</organism>
<dbReference type="InterPro" id="IPR005546">
    <property type="entry name" value="Autotransporte_beta"/>
</dbReference>
<feature type="domain" description="Autotransporter" evidence="2">
    <location>
        <begin position="166"/>
        <end position="459"/>
    </location>
</feature>
<evidence type="ECO:0000256" key="1">
    <source>
        <dbReference type="SAM" id="SignalP"/>
    </source>
</evidence>
<reference evidence="3" key="1">
    <citation type="journal article" date="2021" name="Proc. Natl. Acad. Sci. U.S.A.">
        <title>Global biogeography of chemosynthetic symbionts reveals both localized and globally distributed symbiont groups. .</title>
        <authorList>
            <person name="Osvatic J.T."/>
            <person name="Wilkins L.G.E."/>
            <person name="Leibrecht L."/>
            <person name="Leray M."/>
            <person name="Zauner S."/>
            <person name="Polzin J."/>
            <person name="Camacho Y."/>
            <person name="Gros O."/>
            <person name="van Gils J.A."/>
            <person name="Eisen J.A."/>
            <person name="Petersen J.M."/>
            <person name="Yuen B."/>
        </authorList>
    </citation>
    <scope>NUCLEOTIDE SEQUENCE</scope>
    <source>
        <strain evidence="3">MAGL173</strain>
    </source>
</reference>
<feature type="signal peptide" evidence="1">
    <location>
        <begin position="1"/>
        <end position="21"/>
    </location>
</feature>
<dbReference type="SUPFAM" id="SSF103515">
    <property type="entry name" value="Autotransporter"/>
    <property type="match status" value="1"/>
</dbReference>
<keyword evidence="1" id="KW-0732">Signal</keyword>
<proteinExistence type="predicted"/>
<evidence type="ECO:0000313" key="4">
    <source>
        <dbReference type="Proteomes" id="UP000886687"/>
    </source>
</evidence>
<dbReference type="InterPro" id="IPR006315">
    <property type="entry name" value="OM_autotransptr_brl_dom"/>
</dbReference>
<dbReference type="AlphaFoldDB" id="A0A9E4K0F6"/>
<dbReference type="Pfam" id="PF03797">
    <property type="entry name" value="Autotransporter"/>
    <property type="match status" value="1"/>
</dbReference>
<gene>
    <name evidence="3" type="ORF">JAZ04_00625</name>
</gene>
<evidence type="ECO:0000259" key="2">
    <source>
        <dbReference type="PROSITE" id="PS51208"/>
    </source>
</evidence>
<accession>A0A9E4K0F6</accession>
<name>A0A9E4K0F6_9GAMM</name>
<dbReference type="PROSITE" id="PS51208">
    <property type="entry name" value="AUTOTRANSPORTER"/>
    <property type="match status" value="1"/>
</dbReference>
<evidence type="ECO:0000313" key="3">
    <source>
        <dbReference type="EMBL" id="MCG7937347.1"/>
    </source>
</evidence>
<dbReference type="GO" id="GO:0019867">
    <property type="term" value="C:outer membrane"/>
    <property type="evidence" value="ECO:0007669"/>
    <property type="project" value="InterPro"/>
</dbReference>
<feature type="chain" id="PRO_5038759733" evidence="1">
    <location>
        <begin position="22"/>
        <end position="459"/>
    </location>
</feature>
<dbReference type="SMART" id="SM00869">
    <property type="entry name" value="Autotransporter"/>
    <property type="match status" value="1"/>
</dbReference>
<protein>
    <submittedName>
        <fullName evidence="3">Autotransporter outer membrane beta-barrel domain-containing protein</fullName>
    </submittedName>
</protein>
<dbReference type="InterPro" id="IPR036709">
    <property type="entry name" value="Autotransporte_beta_dom_sf"/>
</dbReference>